<organism evidence="2 3">
    <name type="scientific">Escallonia herrerae</name>
    <dbReference type="NCBI Taxonomy" id="1293975"/>
    <lineage>
        <taxon>Eukaryota</taxon>
        <taxon>Viridiplantae</taxon>
        <taxon>Streptophyta</taxon>
        <taxon>Embryophyta</taxon>
        <taxon>Tracheophyta</taxon>
        <taxon>Spermatophyta</taxon>
        <taxon>Magnoliopsida</taxon>
        <taxon>eudicotyledons</taxon>
        <taxon>Gunneridae</taxon>
        <taxon>Pentapetalae</taxon>
        <taxon>asterids</taxon>
        <taxon>campanulids</taxon>
        <taxon>Escalloniales</taxon>
        <taxon>Escalloniaceae</taxon>
        <taxon>Escallonia</taxon>
    </lineage>
</organism>
<feature type="transmembrane region" description="Helical" evidence="1">
    <location>
        <begin position="20"/>
        <end position="46"/>
    </location>
</feature>
<dbReference type="AlphaFoldDB" id="A0AA89ANT0"/>
<accession>A0AA89ANT0</accession>
<proteinExistence type="predicted"/>
<evidence type="ECO:0000256" key="1">
    <source>
        <dbReference type="SAM" id="Phobius"/>
    </source>
</evidence>
<gene>
    <name evidence="2" type="ORF">RJ639_013155</name>
</gene>
<reference evidence="2" key="1">
    <citation type="submission" date="2022-12" db="EMBL/GenBank/DDBJ databases">
        <title>Draft genome assemblies for two species of Escallonia (Escalloniales).</title>
        <authorList>
            <person name="Chanderbali A."/>
            <person name="Dervinis C."/>
            <person name="Anghel I."/>
            <person name="Soltis D."/>
            <person name="Soltis P."/>
            <person name="Zapata F."/>
        </authorList>
    </citation>
    <scope>NUCLEOTIDE SEQUENCE</scope>
    <source>
        <strain evidence="2">UCBG64.0493</strain>
        <tissue evidence="2">Leaf</tissue>
    </source>
</reference>
<name>A0AA89ANT0_9ASTE</name>
<dbReference type="PANTHER" id="PTHR36779">
    <property type="entry name" value="OSJNBA0083N12.13 PROTEIN"/>
    <property type="match status" value="1"/>
</dbReference>
<sequence length="299" mass="33676">MDSPETNKQGSHPILLRCTFILLFSLFAVLSVSFTLVGVSVLAGYLSITSPISVPSQCKIVSSTNFTFFAGVDLRSSKVCELGLLNYKAKHVFYPSEKKKFRCWFDYYWASVFKVEYTDHSGQTQLALAEAPSEALPPDCRPTFDAAWLTKDKFKVNGTYDCWYSLGISKVNVYHDGFFNCLADHPSTTEMLRRYSILSTRMLTFWFTSGVRARLWRLDVVAGVVTGFSTSLITVSLARVLKQVKSSIHQTCAARRLPLAVYAGRLKRACFLVAYFCFVGWLATQYGKRLGLPEILRGY</sequence>
<keyword evidence="3" id="KW-1185">Reference proteome</keyword>
<dbReference type="PANTHER" id="PTHR36779:SF1">
    <property type="entry name" value="OS04G0600400 PROTEIN"/>
    <property type="match status" value="1"/>
</dbReference>
<dbReference type="EMBL" id="JAVXUP010001649">
    <property type="protein sequence ID" value="KAK3009407.1"/>
    <property type="molecule type" value="Genomic_DNA"/>
</dbReference>
<keyword evidence="1" id="KW-1133">Transmembrane helix</keyword>
<evidence type="ECO:0000313" key="2">
    <source>
        <dbReference type="EMBL" id="KAK3009407.1"/>
    </source>
</evidence>
<comment type="caution">
    <text evidence="2">The sequence shown here is derived from an EMBL/GenBank/DDBJ whole genome shotgun (WGS) entry which is preliminary data.</text>
</comment>
<dbReference type="Proteomes" id="UP001188597">
    <property type="component" value="Unassembled WGS sequence"/>
</dbReference>
<keyword evidence="1" id="KW-0472">Membrane</keyword>
<evidence type="ECO:0000313" key="3">
    <source>
        <dbReference type="Proteomes" id="UP001188597"/>
    </source>
</evidence>
<keyword evidence="1" id="KW-0812">Transmembrane</keyword>
<protein>
    <submittedName>
        <fullName evidence="2">Uncharacterized protein</fullName>
    </submittedName>
</protein>